<dbReference type="RefSeq" id="WP_212993702.1">
    <property type="nucleotide sequence ID" value="NZ_BAABEA010000021.1"/>
</dbReference>
<dbReference type="AlphaFoldDB" id="A0A919SU68"/>
<feature type="compositionally biased region" description="Basic and acidic residues" evidence="1">
    <location>
        <begin position="35"/>
        <end position="56"/>
    </location>
</feature>
<feature type="region of interest" description="Disordered" evidence="1">
    <location>
        <begin position="1"/>
        <end position="56"/>
    </location>
</feature>
<evidence type="ECO:0000313" key="2">
    <source>
        <dbReference type="EMBL" id="GIM78029.1"/>
    </source>
</evidence>
<comment type="caution">
    <text evidence="2">The sequence shown here is derived from an EMBL/GenBank/DDBJ whole genome shotgun (WGS) entry which is preliminary data.</text>
</comment>
<organism evidence="2 3">
    <name type="scientific">Actinoplanes auranticolor</name>
    <dbReference type="NCBI Taxonomy" id="47988"/>
    <lineage>
        <taxon>Bacteria</taxon>
        <taxon>Bacillati</taxon>
        <taxon>Actinomycetota</taxon>
        <taxon>Actinomycetes</taxon>
        <taxon>Micromonosporales</taxon>
        <taxon>Micromonosporaceae</taxon>
        <taxon>Actinoplanes</taxon>
    </lineage>
</organism>
<reference evidence="2" key="1">
    <citation type="submission" date="2021-03" db="EMBL/GenBank/DDBJ databases">
        <title>Whole genome shotgun sequence of Actinoplanes auranticolor NBRC 12245.</title>
        <authorList>
            <person name="Komaki H."/>
            <person name="Tamura T."/>
        </authorList>
    </citation>
    <scope>NUCLEOTIDE SEQUENCE</scope>
    <source>
        <strain evidence="2">NBRC 12245</strain>
    </source>
</reference>
<keyword evidence="3" id="KW-1185">Reference proteome</keyword>
<sequence>MTDANTTPATDDATPTPAATVTPRKPATRKAKAPAKKEFAPKVTDSGRLDHTDCGHERTMAGRSKCRAVYKAAAAQDAK</sequence>
<proteinExistence type="predicted"/>
<dbReference type="EMBL" id="BOQL01000071">
    <property type="protein sequence ID" value="GIM78029.1"/>
    <property type="molecule type" value="Genomic_DNA"/>
</dbReference>
<dbReference type="Proteomes" id="UP000681340">
    <property type="component" value="Unassembled WGS sequence"/>
</dbReference>
<evidence type="ECO:0000313" key="3">
    <source>
        <dbReference type="Proteomes" id="UP000681340"/>
    </source>
</evidence>
<accession>A0A919SU68</accession>
<protein>
    <submittedName>
        <fullName evidence="2">Uncharacterized protein</fullName>
    </submittedName>
</protein>
<gene>
    <name evidence="2" type="ORF">Aau02nite_78890</name>
</gene>
<evidence type="ECO:0000256" key="1">
    <source>
        <dbReference type="SAM" id="MobiDB-lite"/>
    </source>
</evidence>
<feature type="compositionally biased region" description="Low complexity" evidence="1">
    <location>
        <begin position="1"/>
        <end position="25"/>
    </location>
</feature>
<name>A0A919SU68_9ACTN</name>